<evidence type="ECO:0000259" key="5">
    <source>
        <dbReference type="PROSITE" id="PS50931"/>
    </source>
</evidence>
<dbReference type="RefSeq" id="WP_301136645.1">
    <property type="nucleotide sequence ID" value="NZ_JAUHTQ010000002.1"/>
</dbReference>
<dbReference type="PRINTS" id="PR00039">
    <property type="entry name" value="HTHLYSR"/>
</dbReference>
<evidence type="ECO:0000256" key="1">
    <source>
        <dbReference type="ARBA" id="ARBA00009437"/>
    </source>
</evidence>
<sequence>MLKHIDYVYEVYLNKSFSKAAEVLYISQPALSTAIRKIEDEIGLSIFDRSSNPVQLTPAGEFYIESIEKIMTIERELQANLNRLLDNSRGTINVGGASFFCVYLLPTLVQEFQSKYPNYTVNLVEANAEDLIKCLRSGIVDIIIDVEKRDPKIFDSVVWAEEQILLAVPTSYGLNKKLKKYRLTFDEVASGQYLDAKYEKVNLSEFQNENFLLLKKGNDMHQRSLKMCRNAGFSPKVSMHLDQLLTSYYIASNGKGIAFVRAGITRYLEATNKVFFYKINDENSNRNIMLYHKKKQPLSKVGMDFIRFLNNKKPVSI</sequence>
<keyword evidence="4" id="KW-0804">Transcription</keyword>
<comment type="similarity">
    <text evidence="1">Belongs to the LysR transcriptional regulatory family.</text>
</comment>
<dbReference type="CDD" id="cd05466">
    <property type="entry name" value="PBP2_LTTR_substrate"/>
    <property type="match status" value="1"/>
</dbReference>
<keyword evidence="3" id="KW-0238">DNA-binding</keyword>
<reference evidence="6" key="1">
    <citation type="submission" date="2023-07" db="EMBL/GenBank/DDBJ databases">
        <title>Ureibacillus sp. isolated from freshwater well.</title>
        <authorList>
            <person name="Kirdat K."/>
            <person name="Bhatt A."/>
            <person name="Teware R."/>
            <person name="Bhavsar Y."/>
            <person name="Yadav A."/>
        </authorList>
    </citation>
    <scope>NUCLEOTIDE SEQUENCE</scope>
    <source>
        <strain evidence="6">BA0131</strain>
    </source>
</reference>
<evidence type="ECO:0000256" key="2">
    <source>
        <dbReference type="ARBA" id="ARBA00023015"/>
    </source>
</evidence>
<dbReference type="InterPro" id="IPR000847">
    <property type="entry name" value="LysR_HTH_N"/>
</dbReference>
<dbReference type="InterPro" id="IPR005119">
    <property type="entry name" value="LysR_subst-bd"/>
</dbReference>
<dbReference type="PANTHER" id="PTHR30419:SF8">
    <property type="entry name" value="NITROGEN ASSIMILATION TRANSCRIPTIONAL ACTIVATOR-RELATED"/>
    <property type="match status" value="1"/>
</dbReference>
<feature type="domain" description="HTH lysR-type" evidence="5">
    <location>
        <begin position="1"/>
        <end position="57"/>
    </location>
</feature>
<dbReference type="EMBL" id="JAUHTQ010000002">
    <property type="protein sequence ID" value="MDN4492534.1"/>
    <property type="molecule type" value="Genomic_DNA"/>
</dbReference>
<keyword evidence="2" id="KW-0805">Transcription regulation</keyword>
<evidence type="ECO:0000313" key="7">
    <source>
        <dbReference type="Proteomes" id="UP001172743"/>
    </source>
</evidence>
<dbReference type="SUPFAM" id="SSF53850">
    <property type="entry name" value="Periplasmic binding protein-like II"/>
    <property type="match status" value="1"/>
</dbReference>
<accession>A0ABT8GM99</accession>
<dbReference type="Pfam" id="PF03466">
    <property type="entry name" value="LysR_substrate"/>
    <property type="match status" value="1"/>
</dbReference>
<dbReference type="Pfam" id="PF00126">
    <property type="entry name" value="HTH_1"/>
    <property type="match status" value="1"/>
</dbReference>
<dbReference type="InterPro" id="IPR036390">
    <property type="entry name" value="WH_DNA-bd_sf"/>
</dbReference>
<evidence type="ECO:0000256" key="3">
    <source>
        <dbReference type="ARBA" id="ARBA00023125"/>
    </source>
</evidence>
<dbReference type="PANTHER" id="PTHR30419">
    <property type="entry name" value="HTH-TYPE TRANSCRIPTIONAL REGULATOR YBHD"/>
    <property type="match status" value="1"/>
</dbReference>
<dbReference type="Proteomes" id="UP001172743">
    <property type="component" value="Unassembled WGS sequence"/>
</dbReference>
<protein>
    <submittedName>
        <fullName evidence="6">LysR family transcriptional regulator</fullName>
    </submittedName>
</protein>
<gene>
    <name evidence="6" type="ORF">QYB95_03190</name>
</gene>
<dbReference type="PROSITE" id="PS50931">
    <property type="entry name" value="HTH_LYSR"/>
    <property type="match status" value="1"/>
</dbReference>
<dbReference type="Gene3D" id="3.40.190.290">
    <property type="match status" value="1"/>
</dbReference>
<name>A0ABT8GM99_9BACL</name>
<comment type="caution">
    <text evidence="6">The sequence shown here is derived from an EMBL/GenBank/DDBJ whole genome shotgun (WGS) entry which is preliminary data.</text>
</comment>
<organism evidence="6 7">
    <name type="scientific">Ureibacillus aquaedulcis</name>
    <dbReference type="NCBI Taxonomy" id="3058421"/>
    <lineage>
        <taxon>Bacteria</taxon>
        <taxon>Bacillati</taxon>
        <taxon>Bacillota</taxon>
        <taxon>Bacilli</taxon>
        <taxon>Bacillales</taxon>
        <taxon>Caryophanaceae</taxon>
        <taxon>Ureibacillus</taxon>
    </lineage>
</organism>
<keyword evidence="7" id="KW-1185">Reference proteome</keyword>
<evidence type="ECO:0000256" key="4">
    <source>
        <dbReference type="ARBA" id="ARBA00023163"/>
    </source>
</evidence>
<dbReference type="InterPro" id="IPR050950">
    <property type="entry name" value="HTH-type_LysR_regulators"/>
</dbReference>
<dbReference type="Gene3D" id="1.10.10.10">
    <property type="entry name" value="Winged helix-like DNA-binding domain superfamily/Winged helix DNA-binding domain"/>
    <property type="match status" value="1"/>
</dbReference>
<proteinExistence type="inferred from homology"/>
<dbReference type="SUPFAM" id="SSF46785">
    <property type="entry name" value="Winged helix' DNA-binding domain"/>
    <property type="match status" value="1"/>
</dbReference>
<evidence type="ECO:0000313" key="6">
    <source>
        <dbReference type="EMBL" id="MDN4492534.1"/>
    </source>
</evidence>
<dbReference type="InterPro" id="IPR036388">
    <property type="entry name" value="WH-like_DNA-bd_sf"/>
</dbReference>